<comment type="similarity">
    <text evidence="1">Belongs to the peptidase C1 family.</text>
</comment>
<reference evidence="3 4" key="1">
    <citation type="submission" date="2024-01" db="EMBL/GenBank/DDBJ databases">
        <title>Genome assemblies of Stephania.</title>
        <authorList>
            <person name="Yang L."/>
        </authorList>
    </citation>
    <scope>NUCLEOTIDE SEQUENCE [LARGE SCALE GENOMIC DNA]</scope>
    <source>
        <strain evidence="3">QJT</strain>
        <tissue evidence="3">Leaf</tissue>
    </source>
</reference>
<dbReference type="GO" id="GO:0006508">
    <property type="term" value="P:proteolysis"/>
    <property type="evidence" value="ECO:0007669"/>
    <property type="project" value="InterPro"/>
</dbReference>
<accession>A0AAP0KK61</accession>
<keyword evidence="4" id="KW-1185">Reference proteome</keyword>
<evidence type="ECO:0000313" key="3">
    <source>
        <dbReference type="EMBL" id="KAK9152924.1"/>
    </source>
</evidence>
<name>A0AAP0KK61_9MAGN</name>
<protein>
    <recommendedName>
        <fullName evidence="2">Peptidase C1A papain C-terminal domain-containing protein</fullName>
    </recommendedName>
</protein>
<dbReference type="AlphaFoldDB" id="A0AAP0KK61"/>
<dbReference type="InterPro" id="IPR038765">
    <property type="entry name" value="Papain-like_cys_pep_sf"/>
</dbReference>
<dbReference type="EMBL" id="JBBNAE010000001">
    <property type="protein sequence ID" value="KAK9152924.1"/>
    <property type="molecule type" value="Genomic_DNA"/>
</dbReference>
<dbReference type="PROSITE" id="PS00640">
    <property type="entry name" value="THIOL_PROTEASE_ASN"/>
    <property type="match status" value="1"/>
</dbReference>
<dbReference type="PANTHER" id="PTHR12411">
    <property type="entry name" value="CYSTEINE PROTEASE FAMILY C1-RELATED"/>
    <property type="match status" value="1"/>
</dbReference>
<dbReference type="GO" id="GO:0008234">
    <property type="term" value="F:cysteine-type peptidase activity"/>
    <property type="evidence" value="ECO:0007669"/>
    <property type="project" value="InterPro"/>
</dbReference>
<dbReference type="InterPro" id="IPR013128">
    <property type="entry name" value="Peptidase_C1A"/>
</dbReference>
<dbReference type="Proteomes" id="UP001417504">
    <property type="component" value="Unassembled WGS sequence"/>
</dbReference>
<evidence type="ECO:0000313" key="4">
    <source>
        <dbReference type="Proteomes" id="UP001417504"/>
    </source>
</evidence>
<evidence type="ECO:0000259" key="2">
    <source>
        <dbReference type="Pfam" id="PF00112"/>
    </source>
</evidence>
<feature type="domain" description="Peptidase C1A papain C-terminal" evidence="2">
    <location>
        <begin position="33"/>
        <end position="82"/>
    </location>
</feature>
<dbReference type="InterPro" id="IPR000668">
    <property type="entry name" value="Peptidase_C1A_C"/>
</dbReference>
<proteinExistence type="inferred from homology"/>
<evidence type="ECO:0000256" key="1">
    <source>
        <dbReference type="ARBA" id="ARBA00008455"/>
    </source>
</evidence>
<sequence length="91" mass="10546">MLDRYKEWIAKHGKIYNNKDEWTLRFGIYQSNDAAGDDDEEYWIVKNSWGKDWGENGYIRMERDVDGATGLCGIAMLASYPTKNRTKSSAE</sequence>
<dbReference type="Gene3D" id="1.10.287.2250">
    <property type="match status" value="1"/>
</dbReference>
<organism evidence="3 4">
    <name type="scientific">Stephania japonica</name>
    <dbReference type="NCBI Taxonomy" id="461633"/>
    <lineage>
        <taxon>Eukaryota</taxon>
        <taxon>Viridiplantae</taxon>
        <taxon>Streptophyta</taxon>
        <taxon>Embryophyta</taxon>
        <taxon>Tracheophyta</taxon>
        <taxon>Spermatophyta</taxon>
        <taxon>Magnoliopsida</taxon>
        <taxon>Ranunculales</taxon>
        <taxon>Menispermaceae</taxon>
        <taxon>Menispermoideae</taxon>
        <taxon>Cissampelideae</taxon>
        <taxon>Stephania</taxon>
    </lineage>
</organism>
<dbReference type="Gene3D" id="2.40.50.170">
    <property type="entry name" value="Cysteine proteinases. Chain C"/>
    <property type="match status" value="1"/>
</dbReference>
<dbReference type="Pfam" id="PF00112">
    <property type="entry name" value="Peptidase_C1"/>
    <property type="match status" value="1"/>
</dbReference>
<dbReference type="SUPFAM" id="SSF54001">
    <property type="entry name" value="Cysteine proteinases"/>
    <property type="match status" value="1"/>
</dbReference>
<dbReference type="InterPro" id="IPR025661">
    <property type="entry name" value="Pept_asp_AS"/>
</dbReference>
<gene>
    <name evidence="3" type="ORF">Sjap_000404</name>
</gene>
<comment type="caution">
    <text evidence="3">The sequence shown here is derived from an EMBL/GenBank/DDBJ whole genome shotgun (WGS) entry which is preliminary data.</text>
</comment>